<evidence type="ECO:0000256" key="1">
    <source>
        <dbReference type="SAM" id="Phobius"/>
    </source>
</evidence>
<feature type="transmembrane region" description="Helical" evidence="1">
    <location>
        <begin position="782"/>
        <end position="799"/>
    </location>
</feature>
<accession>A0A843UP88</accession>
<evidence type="ECO:0000313" key="4">
    <source>
        <dbReference type="Proteomes" id="UP000652761"/>
    </source>
</evidence>
<evidence type="ECO:0000313" key="3">
    <source>
        <dbReference type="EMBL" id="MQL83590.1"/>
    </source>
</evidence>
<name>A0A843UP88_COLES</name>
<dbReference type="AlphaFoldDB" id="A0A843UP88"/>
<evidence type="ECO:0000259" key="2">
    <source>
        <dbReference type="Pfam" id="PF03732"/>
    </source>
</evidence>
<dbReference type="Pfam" id="PF03732">
    <property type="entry name" value="Retrotrans_gag"/>
    <property type="match status" value="1"/>
</dbReference>
<proteinExistence type="predicted"/>
<reference evidence="3" key="1">
    <citation type="submission" date="2017-07" db="EMBL/GenBank/DDBJ databases">
        <title>Taro Niue Genome Assembly and Annotation.</title>
        <authorList>
            <person name="Atibalentja N."/>
            <person name="Keating K."/>
            <person name="Fields C.J."/>
        </authorList>
    </citation>
    <scope>NUCLEOTIDE SEQUENCE</scope>
    <source>
        <strain evidence="3">Niue_2</strain>
        <tissue evidence="3">Leaf</tissue>
    </source>
</reference>
<protein>
    <recommendedName>
        <fullName evidence="2">Retrotransposon gag domain-containing protein</fullName>
    </recommendedName>
</protein>
<keyword evidence="1" id="KW-0472">Membrane</keyword>
<dbReference type="Proteomes" id="UP000652761">
    <property type="component" value="Unassembled WGS sequence"/>
</dbReference>
<keyword evidence="4" id="KW-1185">Reference proteome</keyword>
<sequence>MVRNATGRFVAFWLPKVKSLGRRSPFLSFFPLPLPPVVLRLPLSPSCVSGEEEGCAWCCGVVDLAWSEEEVAVRREGPLWVRFLVTGKDFLCPSRSGWIGSPSGFIDSFTTFPILPSPLCCVWMICGRPGIEDPVGLPPCWCRDGSACPDIRGGVGLLERDLIATRLAVAIRLSHRTSRSRQDYCRGMFLPGRNRAVAVPFPVAMPEVRRGFVVLPRLFARCVALEGLSRSEVVSVSWDPHPQEPVEGVLQAMSVLELAAHVWDAEGFGVLSQRRPDSPLSHYLSLCWFRSHVVVLGVRPQLGQAAVLFHIGTSVYGFPTLRCTWGPGWFCLWALDPVELKLQLQFPKSMAMVEGVDVWWASVLRTRYKDGAIEVTWAEFTKLFWAKFIPEHIQDKMEQEFLSLTQGSMTAPFFLYLLQLLLCRVHGECGLSACLCRSGVVGAGDAELSSEVLLEFFSVGSGVSEVSPGLFPEPFAVVLNGALVVLLEVLPGPACVASAVLLAAVFSLMLGCILVRFSQDGSWRFWWRFSPELLRVISVVSAWALPVKASYAWPCIWLLRWPACLVIRFQVFSAVLADFVYPRGPGGLLCSCTRCALADSGLVSVVVLDWLCFVWKCQSRVVVLPLACGRDSCVSPSSTFRRLLEVVVLYYGVVLPGCASLRPSGGVTFPGVVFGSSCLGRRGVRSGFLAQTRQSLVSLPLSVLVPEPRSGVRREAPAWPGCGGVCVVRFCGGSVSPFAGVEAGARLASRACGLWVPLLAASGGGLVAIVVTTFPHDVSKCSPVALAGTVVIVWPCLVFRRLRWSGHGQTHAFGGSHSASSRYCSSVLGCQSVVAPACMASRPCGVPGVWGGSACGPSTLWRSEVAVLAAHPPYFLQLGARRYGSSVSDGLRRRLWHLLLSAVVRASVICSFLSTPLLSLELDLDSHVLYVEKLVCNFWRLSKALEKPLFTAKNLFWELYGLA</sequence>
<gene>
    <name evidence="3" type="ORF">Taro_016085</name>
</gene>
<feature type="domain" description="Retrotransposon gag" evidence="2">
    <location>
        <begin position="359"/>
        <end position="414"/>
    </location>
</feature>
<comment type="caution">
    <text evidence="3">The sequence shown here is derived from an EMBL/GenBank/DDBJ whole genome shotgun (WGS) entry which is preliminary data.</text>
</comment>
<dbReference type="InterPro" id="IPR005162">
    <property type="entry name" value="Retrotrans_gag_dom"/>
</dbReference>
<keyword evidence="1" id="KW-1133">Transmembrane helix</keyword>
<feature type="transmembrane region" description="Helical" evidence="1">
    <location>
        <begin position="754"/>
        <end position="776"/>
    </location>
</feature>
<feature type="transmembrane region" description="Helical" evidence="1">
    <location>
        <begin position="496"/>
        <end position="515"/>
    </location>
</feature>
<keyword evidence="1" id="KW-0812">Transmembrane</keyword>
<organism evidence="3 4">
    <name type="scientific">Colocasia esculenta</name>
    <name type="common">Wild taro</name>
    <name type="synonym">Arum esculentum</name>
    <dbReference type="NCBI Taxonomy" id="4460"/>
    <lineage>
        <taxon>Eukaryota</taxon>
        <taxon>Viridiplantae</taxon>
        <taxon>Streptophyta</taxon>
        <taxon>Embryophyta</taxon>
        <taxon>Tracheophyta</taxon>
        <taxon>Spermatophyta</taxon>
        <taxon>Magnoliopsida</taxon>
        <taxon>Liliopsida</taxon>
        <taxon>Araceae</taxon>
        <taxon>Aroideae</taxon>
        <taxon>Colocasieae</taxon>
        <taxon>Colocasia</taxon>
    </lineage>
</organism>
<dbReference type="EMBL" id="NMUH01000705">
    <property type="protein sequence ID" value="MQL83590.1"/>
    <property type="molecule type" value="Genomic_DNA"/>
</dbReference>